<organism evidence="2 3">
    <name type="scientific">Caballeronia insecticola</name>
    <dbReference type="NCBI Taxonomy" id="758793"/>
    <lineage>
        <taxon>Bacteria</taxon>
        <taxon>Pseudomonadati</taxon>
        <taxon>Pseudomonadota</taxon>
        <taxon>Betaproteobacteria</taxon>
        <taxon>Burkholderiales</taxon>
        <taxon>Burkholderiaceae</taxon>
        <taxon>Caballeronia</taxon>
    </lineage>
</organism>
<feature type="compositionally biased region" description="Low complexity" evidence="1">
    <location>
        <begin position="281"/>
        <end position="296"/>
    </location>
</feature>
<accession>R4WJQ4</accession>
<reference evidence="2 3" key="1">
    <citation type="journal article" date="2013" name="Genome Announc.">
        <title>Complete Genome Sequence of Burkholderia sp. Strain RPE64, Bacterial Symbiont of the Bean Bug Riptortus pedestris.</title>
        <authorList>
            <person name="Shibata T.F."/>
            <person name="Maeda T."/>
            <person name="Nikoh N."/>
            <person name="Yamaguchi K."/>
            <person name="Oshima K."/>
            <person name="Hattori M."/>
            <person name="Nishiyama T."/>
            <person name="Hasebe M."/>
            <person name="Fukatsu T."/>
            <person name="Kikuchi Y."/>
            <person name="Shigenobu S."/>
        </authorList>
    </citation>
    <scope>NUCLEOTIDE SEQUENCE [LARGE SCALE GENOMIC DNA]</scope>
</reference>
<evidence type="ECO:0000313" key="2">
    <source>
        <dbReference type="EMBL" id="BAN24644.1"/>
    </source>
</evidence>
<dbReference type="HOGENOM" id="CLU_533894_0_0_4"/>
<dbReference type="PATRIC" id="fig|758793.3.peg.2896"/>
<gene>
    <name evidence="2" type="ORF">BRPE64_ACDS28900</name>
</gene>
<feature type="compositionally biased region" description="Polar residues" evidence="1">
    <location>
        <begin position="269"/>
        <end position="280"/>
    </location>
</feature>
<reference evidence="2 3" key="2">
    <citation type="journal article" date="2018" name="Int. J. Syst. Evol. Microbiol.">
        <title>Burkholderia insecticola sp. nov., a gut symbiotic bacterium of the bean bug Riptortus pedestris.</title>
        <authorList>
            <person name="Takeshita K."/>
            <person name="Tamaki H."/>
            <person name="Ohbayashi T."/>
            <person name="Meng X.-Y."/>
            <person name="Sone T."/>
            <person name="Mitani Y."/>
            <person name="Peeters C."/>
            <person name="Kikuchi Y."/>
            <person name="Vandamme P."/>
        </authorList>
    </citation>
    <scope>NUCLEOTIDE SEQUENCE [LARGE SCALE GENOMIC DNA]</scope>
    <source>
        <strain evidence="2">RPE64</strain>
    </source>
</reference>
<keyword evidence="3" id="KW-1185">Reference proteome</keyword>
<sequence length="510" mass="53427">MNPLGIPIQQAAMMFFGNQGKYWDLQSQAYKPAEIVSQIRAAGIDPNSMLGRQVAQQSLAKANYIAPISARPGGALMMPDGSTRYTLPAPQAGGMWATNSDGSLKLNQAGQPYQIGIGGAADLEGGMAFAKTAGEGGAIPYAGVDAQGNPLPVTNRTAAATQGNGSAPLPLRSNNPGAVSPGGSVAQYPDMQTGLVAMDKNLASYAGQTGTGTLGGVITKWVGSPPNAPAYIKDVSTRLGIGPNTPVDLTNPAQRQAIATAIMLHENGPSNVFAPSQKGNASQPSQAPVASSQSTSGAIYAQPQPGFNQGQTDLQTDLTKKWGTLNEANSQAQNTISYLQNIRGLASKAALGQQSDRINYVNGLLSLAGSEKAIDAVTANNLLDKYSNQIVARLGTGGLGTDAARSILQSAYPNAHMTQGAIGEAVDNLVGASQMTQAKARLLQSDYNSRNPQTYNQKEMTFDQNADPRIWQFQNMNPQQRQAFKASMTSDEQQQFGKQIRALTSLGVLK</sequence>
<dbReference type="AlphaFoldDB" id="R4WJQ4"/>
<name>R4WJQ4_9BURK</name>
<protein>
    <submittedName>
        <fullName evidence="2">Uncharacterized protein</fullName>
    </submittedName>
</protein>
<feature type="region of interest" description="Disordered" evidence="1">
    <location>
        <begin position="269"/>
        <end position="311"/>
    </location>
</feature>
<dbReference type="Proteomes" id="UP000013966">
    <property type="component" value="Chromosome 1"/>
</dbReference>
<dbReference type="EMBL" id="AP013058">
    <property type="protein sequence ID" value="BAN24644.1"/>
    <property type="molecule type" value="Genomic_DNA"/>
</dbReference>
<evidence type="ECO:0000256" key="1">
    <source>
        <dbReference type="SAM" id="MobiDB-lite"/>
    </source>
</evidence>
<dbReference type="STRING" id="758793.BRPE64_ACDS28900"/>
<proteinExistence type="predicted"/>
<dbReference type="KEGG" id="buo:BRPE64_ACDS28900"/>
<evidence type="ECO:0000313" key="3">
    <source>
        <dbReference type="Proteomes" id="UP000013966"/>
    </source>
</evidence>